<proteinExistence type="predicted"/>
<reference evidence="3" key="1">
    <citation type="submission" date="2019-02" db="EMBL/GenBank/DDBJ databases">
        <title>Glaciihabitans arcticus sp. nov., a psychrotolerant bacterium isolated from polar soil.</title>
        <authorList>
            <person name="Dahal R.H."/>
        </authorList>
    </citation>
    <scope>NUCLEOTIDE SEQUENCE [LARGE SCALE GENOMIC DNA]</scope>
    <source>
        <strain evidence="3">RP-3-7</strain>
    </source>
</reference>
<dbReference type="InterPro" id="IPR050266">
    <property type="entry name" value="AB_hydrolase_sf"/>
</dbReference>
<keyword evidence="3" id="KW-1185">Reference proteome</keyword>
<feature type="domain" description="AB hydrolase-1" evidence="1">
    <location>
        <begin position="22"/>
        <end position="255"/>
    </location>
</feature>
<comment type="caution">
    <text evidence="2">The sequence shown here is derived from an EMBL/GenBank/DDBJ whole genome shotgun (WGS) entry which is preliminary data.</text>
</comment>
<dbReference type="SUPFAM" id="SSF53474">
    <property type="entry name" value="alpha/beta-Hydrolases"/>
    <property type="match status" value="1"/>
</dbReference>
<dbReference type="InterPro" id="IPR000073">
    <property type="entry name" value="AB_hydrolase_1"/>
</dbReference>
<dbReference type="InterPro" id="IPR000639">
    <property type="entry name" value="Epox_hydrolase-like"/>
</dbReference>
<dbReference type="PANTHER" id="PTHR43798:SF33">
    <property type="entry name" value="HYDROLASE, PUTATIVE (AFU_ORTHOLOGUE AFUA_2G14860)-RELATED"/>
    <property type="match status" value="1"/>
</dbReference>
<dbReference type="PRINTS" id="PR00412">
    <property type="entry name" value="EPOXHYDRLASE"/>
</dbReference>
<protein>
    <submittedName>
        <fullName evidence="2">Alpha/beta fold hydrolase</fullName>
    </submittedName>
</protein>
<dbReference type="Proteomes" id="UP000294194">
    <property type="component" value="Unassembled WGS sequence"/>
</dbReference>
<dbReference type="Pfam" id="PF00561">
    <property type="entry name" value="Abhydrolase_1"/>
    <property type="match status" value="1"/>
</dbReference>
<dbReference type="GO" id="GO:0016787">
    <property type="term" value="F:hydrolase activity"/>
    <property type="evidence" value="ECO:0007669"/>
    <property type="project" value="UniProtKB-KW"/>
</dbReference>
<dbReference type="AlphaFoldDB" id="A0A4Q9GTM0"/>
<dbReference type="EMBL" id="SISG01000001">
    <property type="protein sequence ID" value="TBN58071.1"/>
    <property type="molecule type" value="Genomic_DNA"/>
</dbReference>
<accession>A0A4Q9GTM0</accession>
<dbReference type="Gene3D" id="3.40.50.1820">
    <property type="entry name" value="alpha/beta hydrolase"/>
    <property type="match status" value="1"/>
</dbReference>
<dbReference type="PRINTS" id="PR00111">
    <property type="entry name" value="ABHYDROLASE"/>
</dbReference>
<organism evidence="2 3">
    <name type="scientific">Glaciihabitans arcticus</name>
    <dbReference type="NCBI Taxonomy" id="2668039"/>
    <lineage>
        <taxon>Bacteria</taxon>
        <taxon>Bacillati</taxon>
        <taxon>Actinomycetota</taxon>
        <taxon>Actinomycetes</taxon>
        <taxon>Micrococcales</taxon>
        <taxon>Microbacteriaceae</taxon>
        <taxon>Glaciihabitans</taxon>
    </lineage>
</organism>
<evidence type="ECO:0000259" key="1">
    <source>
        <dbReference type="Pfam" id="PF00561"/>
    </source>
</evidence>
<gene>
    <name evidence="2" type="ORF">EYE40_12075</name>
</gene>
<evidence type="ECO:0000313" key="3">
    <source>
        <dbReference type="Proteomes" id="UP000294194"/>
    </source>
</evidence>
<keyword evidence="2" id="KW-0378">Hydrolase</keyword>
<evidence type="ECO:0000313" key="2">
    <source>
        <dbReference type="EMBL" id="TBN58071.1"/>
    </source>
</evidence>
<dbReference type="PANTHER" id="PTHR43798">
    <property type="entry name" value="MONOACYLGLYCEROL LIPASE"/>
    <property type="match status" value="1"/>
</dbReference>
<dbReference type="GO" id="GO:0016020">
    <property type="term" value="C:membrane"/>
    <property type="evidence" value="ECO:0007669"/>
    <property type="project" value="TreeGrafter"/>
</dbReference>
<dbReference type="InterPro" id="IPR029058">
    <property type="entry name" value="AB_hydrolase_fold"/>
</dbReference>
<name>A0A4Q9GTM0_9MICO</name>
<sequence>MPYLELSGARLYYETAGTPGSPALLLIHAGIANLRMWDPQVEALAAGHHVIRFDTRGYGLTESQDVLFSNRADAIALLDELGVSRATLIGCSRGGSIAIDTALEFPTRVAGLVTIGSGPSGHPAVDLTDREEELFTALDEVEESGDWEKLLRLEAELWDFGPLREAEDLAPTFVLKAYELNLANLPRTGEAPMPIPLDPPAYGRVDAIAVPTLVIVGDHDITPAIVQYEYLLSSIPDAAGIRYPDAAHIPSVEHPERVEWDLLHWLELHNL</sequence>
<dbReference type="RefSeq" id="WP_130982180.1">
    <property type="nucleotide sequence ID" value="NZ_SISG01000001.1"/>
</dbReference>